<evidence type="ECO:0000313" key="3">
    <source>
        <dbReference type="EMBL" id="SLM49089.1"/>
    </source>
</evidence>
<keyword evidence="4" id="KW-1185">Reference proteome</keyword>
<evidence type="ECO:0000313" key="4">
    <source>
        <dbReference type="Proteomes" id="UP000192042"/>
    </source>
</evidence>
<dbReference type="EMBL" id="LT828648">
    <property type="protein sequence ID" value="SLM49089.1"/>
    <property type="molecule type" value="Genomic_DNA"/>
</dbReference>
<keyword evidence="2" id="KW-0472">Membrane</keyword>
<protein>
    <submittedName>
        <fullName evidence="3">Uncharacterized protein</fullName>
    </submittedName>
</protein>
<organism evidence="3 4">
    <name type="scientific">Nitrospira japonica</name>
    <dbReference type="NCBI Taxonomy" id="1325564"/>
    <lineage>
        <taxon>Bacteria</taxon>
        <taxon>Pseudomonadati</taxon>
        <taxon>Nitrospirota</taxon>
        <taxon>Nitrospiria</taxon>
        <taxon>Nitrospirales</taxon>
        <taxon>Nitrospiraceae</taxon>
        <taxon>Nitrospira</taxon>
    </lineage>
</organism>
<feature type="transmembrane region" description="Helical" evidence="2">
    <location>
        <begin position="6"/>
        <end position="27"/>
    </location>
</feature>
<evidence type="ECO:0000256" key="2">
    <source>
        <dbReference type="SAM" id="Phobius"/>
    </source>
</evidence>
<proteinExistence type="predicted"/>
<keyword evidence="2" id="KW-0812">Transmembrane</keyword>
<reference evidence="3 4" key="1">
    <citation type="submission" date="2017-03" db="EMBL/GenBank/DDBJ databases">
        <authorList>
            <person name="Afonso C.L."/>
            <person name="Miller P.J."/>
            <person name="Scott M.A."/>
            <person name="Spackman E."/>
            <person name="Goraichik I."/>
            <person name="Dimitrov K.M."/>
            <person name="Suarez D.L."/>
            <person name="Swayne D.E."/>
        </authorList>
    </citation>
    <scope>NUCLEOTIDE SEQUENCE [LARGE SCALE GENOMIC DNA]</scope>
    <source>
        <strain evidence="3">Genome sequencing of Nitrospira japonica strain NJ11</strain>
    </source>
</reference>
<dbReference type="RefSeq" id="WP_080887383.1">
    <property type="nucleotide sequence ID" value="NZ_LT828648.1"/>
</dbReference>
<gene>
    <name evidence="3" type="ORF">NSJP_2922</name>
</gene>
<accession>A0A1W1I8A3</accession>
<feature type="region of interest" description="Disordered" evidence="1">
    <location>
        <begin position="32"/>
        <end position="59"/>
    </location>
</feature>
<dbReference type="STRING" id="1325564.NSJP_2922"/>
<name>A0A1W1I8A3_9BACT</name>
<evidence type="ECO:0000256" key="1">
    <source>
        <dbReference type="SAM" id="MobiDB-lite"/>
    </source>
</evidence>
<dbReference type="Proteomes" id="UP000192042">
    <property type="component" value="Chromosome I"/>
</dbReference>
<keyword evidence="2" id="KW-1133">Transmembrane helix</keyword>
<sequence>MTQDLVVGVLLTGMVGLIWAMAVTVLWNDQGDHASSAADTPSDRDGVDETGSTRRTMAA</sequence>
<dbReference type="KEGG" id="nja:NSJP_2922"/>
<dbReference type="AlphaFoldDB" id="A0A1W1I8A3"/>